<dbReference type="EMBL" id="BAABLP010000010">
    <property type="protein sequence ID" value="GAA4757069.1"/>
    <property type="molecule type" value="Genomic_DNA"/>
</dbReference>
<evidence type="ECO:0000313" key="2">
    <source>
        <dbReference type="EMBL" id="GAA4757069.1"/>
    </source>
</evidence>
<protein>
    <submittedName>
        <fullName evidence="2">TIGR03767 family metallophosphoesterase</fullName>
    </submittedName>
</protein>
<dbReference type="Gene3D" id="3.30.750.180">
    <property type="entry name" value="GpdQ, beta-strand dimerisation domain"/>
    <property type="match status" value="1"/>
</dbReference>
<dbReference type="SUPFAM" id="SSF56300">
    <property type="entry name" value="Metallo-dependent phosphatases"/>
    <property type="match status" value="1"/>
</dbReference>
<name>A0ABP8ZIF6_9MICO</name>
<dbReference type="Pfam" id="PF00149">
    <property type="entry name" value="Metallophos"/>
    <property type="match status" value="1"/>
</dbReference>
<dbReference type="InterPro" id="IPR006311">
    <property type="entry name" value="TAT_signal"/>
</dbReference>
<dbReference type="RefSeq" id="WP_345482457.1">
    <property type="nucleotide sequence ID" value="NZ_BAABLP010000010.1"/>
</dbReference>
<dbReference type="Proteomes" id="UP001500121">
    <property type="component" value="Unassembled WGS sequence"/>
</dbReference>
<gene>
    <name evidence="2" type="ORF">GCM10025783_33070</name>
</gene>
<dbReference type="InterPro" id="IPR042281">
    <property type="entry name" value="GpdQ_beta-strand"/>
</dbReference>
<organism evidence="2 3">
    <name type="scientific">Amnibacterium soli</name>
    <dbReference type="NCBI Taxonomy" id="1282736"/>
    <lineage>
        <taxon>Bacteria</taxon>
        <taxon>Bacillati</taxon>
        <taxon>Actinomycetota</taxon>
        <taxon>Actinomycetes</taxon>
        <taxon>Micrococcales</taxon>
        <taxon>Microbacteriaceae</taxon>
        <taxon>Amnibacterium</taxon>
    </lineage>
</organism>
<sequence length="583" mass="62970">MDERATGSIGAITRRTALGLAAATGAAAAIGGPAAAAPEAHAAAAAARTTLTRTVVRSAPNAHGWRHHVVRAGDPRLVRDDLARPSASRAKRRTPLAAFVHLTDIHVQDAQSPGRFEFLDHHRDRKGEPLFGGAYRPNDVLATQVAESMVRAVSALRTAPATGLRPAFAVSTGDAADSCQYNEMRWSIDLLDGGTITPDSGRRGVYEGVGGGLDHRDPSYWHPEGGEADTYVRRYGFPRVHGLQAASLRRFRATGLAMPWFSAHGNHDGLLRGGIAITDRLAELVVGDRKPVGLPKHLAPQAFVDRLMEGETKVLDRLATRHVSADPERRLLTRGEVVAEHFRTTGTPVGHGLTEDNLRDGTAYYVADAPLAPGGSQRPLRLVVLDSVNEHGDGDGSLDLEQFAWLRRVLEAEPTRPTVICSHHTSQTMANVLAGHRRAPAPRVLGPEVVRLLLAHPQVLLWINGHVHRNVVVAHRATGRPGGFWEVTTASHIDWPQQSRSIELADNRDGTLSVFTTLIDSAAKAGWSGGLDSPLELASLSRDLAANDPHRWDRPRATALRYRGARSDRNTELLLPVPPGVEL</sequence>
<comment type="caution">
    <text evidence="2">The sequence shown here is derived from an EMBL/GenBank/DDBJ whole genome shotgun (WGS) entry which is preliminary data.</text>
</comment>
<dbReference type="NCBIfam" id="TIGR03767">
    <property type="entry name" value="P_acnes_RR"/>
    <property type="match status" value="1"/>
</dbReference>
<proteinExistence type="predicted"/>
<accession>A0ABP8ZIF6</accession>
<dbReference type="InterPro" id="IPR004843">
    <property type="entry name" value="Calcineurin-like_PHP"/>
</dbReference>
<evidence type="ECO:0000313" key="3">
    <source>
        <dbReference type="Proteomes" id="UP001500121"/>
    </source>
</evidence>
<keyword evidence="3" id="KW-1185">Reference proteome</keyword>
<evidence type="ECO:0000259" key="1">
    <source>
        <dbReference type="Pfam" id="PF00149"/>
    </source>
</evidence>
<dbReference type="PROSITE" id="PS51318">
    <property type="entry name" value="TAT"/>
    <property type="match status" value="1"/>
</dbReference>
<dbReference type="InterPro" id="IPR022506">
    <property type="entry name" value="Metallophosphoesterase_PPA1498"/>
</dbReference>
<feature type="domain" description="Calcineurin-like phosphoesterase" evidence="1">
    <location>
        <begin position="251"/>
        <end position="469"/>
    </location>
</feature>
<dbReference type="InterPro" id="IPR029052">
    <property type="entry name" value="Metallo-depent_PP-like"/>
</dbReference>
<reference evidence="3" key="1">
    <citation type="journal article" date="2019" name="Int. J. Syst. Evol. Microbiol.">
        <title>The Global Catalogue of Microorganisms (GCM) 10K type strain sequencing project: providing services to taxonomists for standard genome sequencing and annotation.</title>
        <authorList>
            <consortium name="The Broad Institute Genomics Platform"/>
            <consortium name="The Broad Institute Genome Sequencing Center for Infectious Disease"/>
            <person name="Wu L."/>
            <person name="Ma J."/>
        </authorList>
    </citation>
    <scope>NUCLEOTIDE SEQUENCE [LARGE SCALE GENOMIC DNA]</scope>
    <source>
        <strain evidence="3">JCM 19015</strain>
    </source>
</reference>